<gene>
    <name evidence="1" type="ORF">PI172_1647</name>
</gene>
<dbReference type="AlphaFoldDB" id="A0A1P8JJT2"/>
<protein>
    <submittedName>
        <fullName evidence="1">Uncharacterized protein</fullName>
    </submittedName>
</protein>
<name>A0A1P8JJT2_PREIN</name>
<proteinExistence type="predicted"/>
<evidence type="ECO:0000313" key="2">
    <source>
        <dbReference type="Proteomes" id="UP000067008"/>
    </source>
</evidence>
<organism evidence="1 2">
    <name type="scientific">Prevotella intermedia</name>
    <dbReference type="NCBI Taxonomy" id="28131"/>
    <lineage>
        <taxon>Bacteria</taxon>
        <taxon>Pseudomonadati</taxon>
        <taxon>Bacteroidota</taxon>
        <taxon>Bacteroidia</taxon>
        <taxon>Bacteroidales</taxon>
        <taxon>Prevotellaceae</taxon>
        <taxon>Prevotella</taxon>
    </lineage>
</organism>
<reference evidence="1 2" key="1">
    <citation type="submission" date="2015-07" db="EMBL/GenBank/DDBJ databases">
        <title>Complete genome sequence of Prevotella intermedia strain 17-2.</title>
        <authorList>
            <person name="Nambu T."/>
        </authorList>
    </citation>
    <scope>NUCLEOTIDE SEQUENCE [LARGE SCALE GENOMIC DNA]</scope>
    <source>
        <strain evidence="1 2">17-2</strain>
    </source>
</reference>
<dbReference type="Proteomes" id="UP000067008">
    <property type="component" value="Chromosome 2"/>
</dbReference>
<dbReference type="EMBL" id="AP014925">
    <property type="protein sequence ID" value="BAR96375.1"/>
    <property type="molecule type" value="Genomic_DNA"/>
</dbReference>
<dbReference type="RefSeq" id="WP_014709581.1">
    <property type="nucleotide sequence ID" value="NZ_AP014925.1"/>
</dbReference>
<accession>A0A1P8JJT2</accession>
<sequence length="769" mass="89407">MAQQKAVRSFILEAIKGLKSDEFNELVCIFQTSYLHNNEAINVDGANDGGCDIKVFQNKREIKKCVQVTIQKKIDLKLKKDLEKVSKMISQYGYSNKFEFYCSIPISEDKIEKYKKLAIDEHDIELDIYEAKRLSELDCKEVADYIYSLHTGMVLKPEQMNIDKATRTLYDLLANGKDSSDIKNSLVDSVIISILYEKAPIDSLGLKKELENRLGKNIPDILHSVNSLKTDQRIIKFPDDHNLIQLSDLEYGNVKEILAHSRKAEKDFCDSFAEILAKFQIDYNEEVLNKLKLLYKNNYSNDIDNNTQSDESSDLAIFESFKKYLLNIIDDKENIDKLIQEISSLCSSNNYLNKISASESFLSLYKSNQLEQYLSQKHKDIYLDTPTFVYLLCSYYGVDNNDWDNPFYRSMKSLIKLKDNYPDKISFYITQNYLGEVAGEIKKALVFSQFESYPCFKDMGGTRNTLFNYYEYLKHSELFDKDDNIENFKDFIYSLGLDNTNPNDARFFKDANQFLSQVAEDYDISMISWSQNDKYAEFKVAYEKMLLANSKNKSEMAICNDVNQVIVSLEHDRDTDCYLITWDTTIHLLRDKVLSEDEHLKYSYFFICNPAKLSNRIALENFNIDGSALTNDIFAYADKRYDISNRVKSLLELIAPFLKGDGSKKIFRKLGRIRKEQIELRGSEVGNEKEEKSLPIEEIFMLLIPNKDKEKEDKNIMEKFSVFMSSEENSDYIINIIDQISELKDYKMYDFTEYFGKIKSIDLSGLNEE</sequence>
<dbReference type="OMA" id="PEQMNID"/>
<evidence type="ECO:0000313" key="1">
    <source>
        <dbReference type="EMBL" id="BAR96375.1"/>
    </source>
</evidence>